<dbReference type="Proteomes" id="UP000267096">
    <property type="component" value="Unassembled WGS sequence"/>
</dbReference>
<dbReference type="PANTHER" id="PTHR11472">
    <property type="entry name" value="DNA REPAIR DEAD HELICASE RAD3/XP-D SUBFAMILY MEMBER"/>
    <property type="match status" value="1"/>
</dbReference>
<dbReference type="GO" id="GO:0003678">
    <property type="term" value="F:DNA helicase activity"/>
    <property type="evidence" value="ECO:0007669"/>
    <property type="project" value="TreeGrafter"/>
</dbReference>
<accession>A0A3P6NWG4</accession>
<dbReference type="GO" id="GO:0003676">
    <property type="term" value="F:nucleic acid binding"/>
    <property type="evidence" value="ECO:0007669"/>
    <property type="project" value="InterPro"/>
</dbReference>
<dbReference type="GO" id="GO:0016818">
    <property type="term" value="F:hydrolase activity, acting on acid anhydrides, in phosphorus-containing anhydrides"/>
    <property type="evidence" value="ECO:0007669"/>
    <property type="project" value="InterPro"/>
</dbReference>
<keyword evidence="3" id="KW-1185">Reference proteome</keyword>
<dbReference type="GO" id="GO:1904430">
    <property type="term" value="P:negative regulation of t-circle formation"/>
    <property type="evidence" value="ECO:0007669"/>
    <property type="project" value="TreeGrafter"/>
</dbReference>
<dbReference type="GO" id="GO:0045910">
    <property type="term" value="P:negative regulation of DNA recombination"/>
    <property type="evidence" value="ECO:0007669"/>
    <property type="project" value="TreeGrafter"/>
</dbReference>
<feature type="domain" description="ATP-dependent helicase C-terminal" evidence="1">
    <location>
        <begin position="72"/>
        <end position="158"/>
    </location>
</feature>
<dbReference type="GO" id="GO:0010569">
    <property type="term" value="P:regulation of double-strand break repair via homologous recombination"/>
    <property type="evidence" value="ECO:0007669"/>
    <property type="project" value="TreeGrafter"/>
</dbReference>
<reference evidence="2 3" key="1">
    <citation type="submission" date="2018-11" db="EMBL/GenBank/DDBJ databases">
        <authorList>
            <consortium name="Pathogen Informatics"/>
        </authorList>
    </citation>
    <scope>NUCLEOTIDE SEQUENCE [LARGE SCALE GENOMIC DNA]</scope>
</reference>
<dbReference type="EMBL" id="UYRR01003034">
    <property type="protein sequence ID" value="VDK19845.1"/>
    <property type="molecule type" value="Genomic_DNA"/>
</dbReference>
<name>A0A3P6NWG4_ANISI</name>
<protein>
    <recommendedName>
        <fullName evidence="1">ATP-dependent helicase C-terminal domain-containing protein</fullName>
    </recommendedName>
</protein>
<dbReference type="InterPro" id="IPR006555">
    <property type="entry name" value="ATP-dep_Helicase_C"/>
</dbReference>
<evidence type="ECO:0000259" key="1">
    <source>
        <dbReference type="Pfam" id="PF13307"/>
    </source>
</evidence>
<dbReference type="Pfam" id="PF13307">
    <property type="entry name" value="Helicase_C_2"/>
    <property type="match status" value="1"/>
</dbReference>
<sequence length="178" mass="20013">MIVTSGTLSPIDAFVNALGIDMRIIHSNNHVASSDQILCASITHSAEQRELLGVYEKRDDPEYHRGVGRIVARLCEIVPEGILIFFASYSKMFTCIQNWKKYIGNKNGKTIWEEMNMSKKLFEESKLKEGTNEAIRQYKLHVAQSNGAALLAVCRGKVINFSVVNHSDDPYSYISLTI</sequence>
<dbReference type="GO" id="GO:0090657">
    <property type="term" value="P:telomeric loop disassembly"/>
    <property type="evidence" value="ECO:0007669"/>
    <property type="project" value="TreeGrafter"/>
</dbReference>
<gene>
    <name evidence="2" type="ORF">ASIM_LOCUS2316</name>
</gene>
<dbReference type="Gene3D" id="3.40.50.300">
    <property type="entry name" value="P-loop containing nucleotide triphosphate hydrolases"/>
    <property type="match status" value="1"/>
</dbReference>
<proteinExistence type="predicted"/>
<dbReference type="GO" id="GO:0070182">
    <property type="term" value="F:DNA polymerase binding"/>
    <property type="evidence" value="ECO:0007669"/>
    <property type="project" value="TreeGrafter"/>
</dbReference>
<dbReference type="GO" id="GO:0005524">
    <property type="term" value="F:ATP binding"/>
    <property type="evidence" value="ECO:0007669"/>
    <property type="project" value="InterPro"/>
</dbReference>
<dbReference type="AlphaFoldDB" id="A0A3P6NWG4"/>
<organism evidence="2 3">
    <name type="scientific">Anisakis simplex</name>
    <name type="common">Herring worm</name>
    <dbReference type="NCBI Taxonomy" id="6269"/>
    <lineage>
        <taxon>Eukaryota</taxon>
        <taxon>Metazoa</taxon>
        <taxon>Ecdysozoa</taxon>
        <taxon>Nematoda</taxon>
        <taxon>Chromadorea</taxon>
        <taxon>Rhabditida</taxon>
        <taxon>Spirurina</taxon>
        <taxon>Ascaridomorpha</taxon>
        <taxon>Ascaridoidea</taxon>
        <taxon>Anisakidae</taxon>
        <taxon>Anisakis</taxon>
        <taxon>Anisakis simplex complex</taxon>
    </lineage>
</organism>
<dbReference type="InterPro" id="IPR045028">
    <property type="entry name" value="DinG/Rad3-like"/>
</dbReference>
<dbReference type="OrthoDB" id="19182at2759"/>
<dbReference type="PANTHER" id="PTHR11472:SF34">
    <property type="entry name" value="REGULATOR OF TELOMERE ELONGATION HELICASE 1"/>
    <property type="match status" value="1"/>
</dbReference>
<dbReference type="GO" id="GO:0005634">
    <property type="term" value="C:nucleus"/>
    <property type="evidence" value="ECO:0007669"/>
    <property type="project" value="TreeGrafter"/>
</dbReference>
<dbReference type="InterPro" id="IPR027417">
    <property type="entry name" value="P-loop_NTPase"/>
</dbReference>
<evidence type="ECO:0000313" key="3">
    <source>
        <dbReference type="Proteomes" id="UP000267096"/>
    </source>
</evidence>
<evidence type="ECO:0000313" key="2">
    <source>
        <dbReference type="EMBL" id="VDK19845.1"/>
    </source>
</evidence>